<keyword evidence="2" id="KW-0472">Membrane</keyword>
<dbReference type="Proteomes" id="UP001500880">
    <property type="component" value="Unassembled WGS sequence"/>
</dbReference>
<evidence type="ECO:0000256" key="1">
    <source>
        <dbReference type="SAM" id="Coils"/>
    </source>
</evidence>
<feature type="coiled-coil region" evidence="1">
    <location>
        <begin position="546"/>
        <end position="590"/>
    </location>
</feature>
<keyword evidence="2" id="KW-1133">Transmembrane helix</keyword>
<sequence>MWIEKIHIYGFGKWQDQVFEFNEQLTSVQGPNESGKTSLKQFILYVLFDLPSSRRKRYIPKQGSTYGGRLFLNTEKHGYVIVERMMDKRKNQAICILEDGRQEKEDFLTATILNGMNRHTFEQIFSFNDQDLQRLHLIKEEDLGNVLFGIGLSGSDKMTRLEKDLSRQMEQLFKKRGKKPVINEQLRQLKDVKANIRELENDEDKYNHLQEEIKQHEEAKHNKEQELEDKKQRVEWLYKHLRVKEAIQEYQQLTLKIGSFKDVETFPHKGLERHRQLKEWMLPLESDIHRLEKRIESREEHINTLHDQLLQESVFQELTNIDELWNEYQYVKKQIADKETALKEVEQSIHHQLSQLGYQPGEISFADYHLSAFSEDKWRSLAKDYEQLQTEEERQKIKEKRLLDEQQSLEKKVAEYQNLLLPREEYEKMKEQVNQHQEAKWKQQWVKEQQVTQQEESRTLEHTIQRFQRTGTSSVLVSILILIISGIHAFLTESIAGYIWGTVFLLIGILIKVGTGKTARDLKKRLNQNDESTESLSHPVFSEDQLQQLKLRIDEHEHDLAEWKDWRAKLRDHNKELEQCRQDQDLLRQKDDRIRKQIHEERESYPFLQNIEIAYWPSLYYKVIKLQDEERQRENVKESLADIKGQQHKLEKHANEIAGQCSHKMTKTDQIWKELAQLKENEYKKRDLLKRLKEEREQDQTELKELKNQLAPYIKEQKDLFAKAGETDEESFMAKGTLVEEKQQLRIKQEEWLNHIKMVFDSEAEKVVQQSFDWDNIQRELEEKQRSIKLLTESIERNIQDIADLNAQRQQLEKNEQLSSLRHQFAFQKNKLREQVKQWMVYKAAESFLKKTKQIYQNEYLPEVIEKASSYFRRLTEGRYLQMIPPTDDDTFKAESADHILYDVSELSTGTAAQAYVSLRLALSEVMNDHHGVPFLVDDAFVHYDDFRKKEMLAIIHEISQRQQMIYFTFNRNDDRDQGNIVVNLQNPEISLL</sequence>
<keyword evidence="5" id="KW-1185">Reference proteome</keyword>
<feature type="transmembrane region" description="Helical" evidence="2">
    <location>
        <begin position="497"/>
        <end position="515"/>
    </location>
</feature>
<organism evidence="4 5">
    <name type="scientific">Salinibacillus aidingensis</name>
    <dbReference type="NCBI Taxonomy" id="237684"/>
    <lineage>
        <taxon>Bacteria</taxon>
        <taxon>Bacillati</taxon>
        <taxon>Bacillota</taxon>
        <taxon>Bacilli</taxon>
        <taxon>Bacillales</taxon>
        <taxon>Bacillaceae</taxon>
        <taxon>Salinibacillus</taxon>
    </lineage>
</organism>
<feature type="coiled-coil region" evidence="1">
    <location>
        <begin position="385"/>
        <end position="419"/>
    </location>
</feature>
<accession>A0ABN1B5G6</accession>
<evidence type="ECO:0000259" key="3">
    <source>
        <dbReference type="Pfam" id="PF13514"/>
    </source>
</evidence>
<keyword evidence="2" id="KW-0812">Transmembrane</keyword>
<dbReference type="SUPFAM" id="SSF52540">
    <property type="entry name" value="P-loop containing nucleoside triphosphate hydrolases"/>
    <property type="match status" value="1"/>
</dbReference>
<comment type="caution">
    <text evidence="4">The sequence shown here is derived from an EMBL/GenBank/DDBJ whole genome shotgun (WGS) entry which is preliminary data.</text>
</comment>
<dbReference type="InterPro" id="IPR027417">
    <property type="entry name" value="P-loop_NTPase"/>
</dbReference>
<feature type="coiled-coil region" evidence="1">
    <location>
        <begin position="182"/>
        <end position="233"/>
    </location>
</feature>
<feature type="coiled-coil region" evidence="1">
    <location>
        <begin position="788"/>
        <end position="822"/>
    </location>
</feature>
<reference evidence="4 5" key="1">
    <citation type="journal article" date="2019" name="Int. J. Syst. Evol. Microbiol.">
        <title>The Global Catalogue of Microorganisms (GCM) 10K type strain sequencing project: providing services to taxonomists for standard genome sequencing and annotation.</title>
        <authorList>
            <consortium name="The Broad Institute Genomics Platform"/>
            <consortium name="The Broad Institute Genome Sequencing Center for Infectious Disease"/>
            <person name="Wu L."/>
            <person name="Ma J."/>
        </authorList>
    </citation>
    <scope>NUCLEOTIDE SEQUENCE [LARGE SCALE GENOMIC DNA]</scope>
    <source>
        <strain evidence="4 5">JCM 12389</strain>
    </source>
</reference>
<dbReference type="PANTHER" id="PTHR41259:SF1">
    <property type="entry name" value="DOUBLE-STRAND BREAK REPAIR RAD50 ATPASE, PUTATIVE-RELATED"/>
    <property type="match status" value="1"/>
</dbReference>
<keyword evidence="1" id="KW-0175">Coiled coil</keyword>
<name>A0ABN1B5G6_9BACI</name>
<dbReference type="Gene3D" id="3.40.50.300">
    <property type="entry name" value="P-loop containing nucleotide triphosphate hydrolases"/>
    <property type="match status" value="2"/>
</dbReference>
<dbReference type="Pfam" id="PF13514">
    <property type="entry name" value="AAA_27"/>
    <property type="match status" value="1"/>
</dbReference>
<dbReference type="PANTHER" id="PTHR41259">
    <property type="entry name" value="DOUBLE-STRAND BREAK REPAIR RAD50 ATPASE, PUTATIVE-RELATED"/>
    <property type="match status" value="1"/>
</dbReference>
<proteinExistence type="predicted"/>
<protein>
    <submittedName>
        <fullName evidence="4">AAA family ATPase</fullName>
    </submittedName>
</protein>
<gene>
    <name evidence="4" type="ORF">GCM10008986_15870</name>
</gene>
<feature type="transmembrane region" description="Helical" evidence="2">
    <location>
        <begin position="474"/>
        <end position="491"/>
    </location>
</feature>
<dbReference type="EMBL" id="BAAADO010000003">
    <property type="protein sequence ID" value="GAA0490673.1"/>
    <property type="molecule type" value="Genomic_DNA"/>
</dbReference>
<feature type="coiled-coil region" evidence="1">
    <location>
        <begin position="675"/>
        <end position="709"/>
    </location>
</feature>
<evidence type="ECO:0000313" key="5">
    <source>
        <dbReference type="Proteomes" id="UP001500880"/>
    </source>
</evidence>
<evidence type="ECO:0000313" key="4">
    <source>
        <dbReference type="EMBL" id="GAA0490673.1"/>
    </source>
</evidence>
<feature type="domain" description="YhaN AAA" evidence="3">
    <location>
        <begin position="1"/>
        <end position="202"/>
    </location>
</feature>
<evidence type="ECO:0000256" key="2">
    <source>
        <dbReference type="SAM" id="Phobius"/>
    </source>
</evidence>
<dbReference type="InterPro" id="IPR038734">
    <property type="entry name" value="YhaN_AAA"/>
</dbReference>